<gene>
    <name evidence="1" type="ORF">XELAEV_18027245mg</name>
</gene>
<proteinExistence type="predicted"/>
<sequence length="70" mass="8377">MRISDFEALEKVGRRNTSGSDVIHRRPGYTWRSRLRLFHPYRLLGSPGSLYANFNSNIKNFLRMWNRYAE</sequence>
<dbReference type="EMBL" id="CM004474">
    <property type="protein sequence ID" value="OCT80434.1"/>
    <property type="molecule type" value="Genomic_DNA"/>
</dbReference>
<evidence type="ECO:0000313" key="2">
    <source>
        <dbReference type="Proteomes" id="UP000694892"/>
    </source>
</evidence>
<organism evidence="1 2">
    <name type="scientific">Xenopus laevis</name>
    <name type="common">African clawed frog</name>
    <dbReference type="NCBI Taxonomy" id="8355"/>
    <lineage>
        <taxon>Eukaryota</taxon>
        <taxon>Metazoa</taxon>
        <taxon>Chordata</taxon>
        <taxon>Craniata</taxon>
        <taxon>Vertebrata</taxon>
        <taxon>Euteleostomi</taxon>
        <taxon>Amphibia</taxon>
        <taxon>Batrachia</taxon>
        <taxon>Anura</taxon>
        <taxon>Pipoidea</taxon>
        <taxon>Pipidae</taxon>
        <taxon>Xenopodinae</taxon>
        <taxon>Xenopus</taxon>
        <taxon>Xenopus</taxon>
    </lineage>
</organism>
<evidence type="ECO:0000313" key="1">
    <source>
        <dbReference type="EMBL" id="OCT80434.1"/>
    </source>
</evidence>
<name>A0A974HJL5_XENLA</name>
<dbReference type="Proteomes" id="UP000694892">
    <property type="component" value="Chromosome 5L"/>
</dbReference>
<reference evidence="2" key="1">
    <citation type="journal article" date="2016" name="Nature">
        <title>Genome evolution in the allotetraploid frog Xenopus laevis.</title>
        <authorList>
            <person name="Session A.M."/>
            <person name="Uno Y."/>
            <person name="Kwon T."/>
            <person name="Chapman J.A."/>
            <person name="Toyoda A."/>
            <person name="Takahashi S."/>
            <person name="Fukui A."/>
            <person name="Hikosaka A."/>
            <person name="Suzuki A."/>
            <person name="Kondo M."/>
            <person name="van Heeringen S.J."/>
            <person name="Quigley I."/>
            <person name="Heinz S."/>
            <person name="Ogino H."/>
            <person name="Ochi H."/>
            <person name="Hellsten U."/>
            <person name="Lyons J.B."/>
            <person name="Simakov O."/>
            <person name="Putnam N."/>
            <person name="Stites J."/>
            <person name="Kuroki Y."/>
            <person name="Tanaka T."/>
            <person name="Michiue T."/>
            <person name="Watanabe M."/>
            <person name="Bogdanovic O."/>
            <person name="Lister R."/>
            <person name="Georgiou G."/>
            <person name="Paranjpe S.S."/>
            <person name="van Kruijsbergen I."/>
            <person name="Shu S."/>
            <person name="Carlson J."/>
            <person name="Kinoshita T."/>
            <person name="Ohta Y."/>
            <person name="Mawaribuchi S."/>
            <person name="Jenkins J."/>
            <person name="Grimwood J."/>
            <person name="Schmutz J."/>
            <person name="Mitros T."/>
            <person name="Mozaffari S.V."/>
            <person name="Suzuki Y."/>
            <person name="Haramoto Y."/>
            <person name="Yamamoto T.S."/>
            <person name="Takagi C."/>
            <person name="Heald R."/>
            <person name="Miller K."/>
            <person name="Haudenschild C."/>
            <person name="Kitzman J."/>
            <person name="Nakayama T."/>
            <person name="Izutsu Y."/>
            <person name="Robert J."/>
            <person name="Fortriede J."/>
            <person name="Burns K."/>
            <person name="Lotay V."/>
            <person name="Karimi K."/>
            <person name="Yasuoka Y."/>
            <person name="Dichmann D.S."/>
            <person name="Flajnik M.F."/>
            <person name="Houston D.W."/>
            <person name="Shendure J."/>
            <person name="DuPasquier L."/>
            <person name="Vize P.D."/>
            <person name="Zorn A.M."/>
            <person name="Ito M."/>
            <person name="Marcotte E.M."/>
            <person name="Wallingford J.B."/>
            <person name="Ito Y."/>
            <person name="Asashima M."/>
            <person name="Ueno N."/>
            <person name="Matsuda Y."/>
            <person name="Veenstra G.J."/>
            <person name="Fujiyama A."/>
            <person name="Harland R.M."/>
            <person name="Taira M."/>
            <person name="Rokhsar D.S."/>
        </authorList>
    </citation>
    <scope>NUCLEOTIDE SEQUENCE [LARGE SCALE GENOMIC DNA]</scope>
    <source>
        <strain evidence="2">J</strain>
    </source>
</reference>
<accession>A0A974HJL5</accession>
<dbReference type="AlphaFoldDB" id="A0A974HJL5"/>
<protein>
    <submittedName>
        <fullName evidence="1">Uncharacterized protein</fullName>
    </submittedName>
</protein>